<reference evidence="4" key="1">
    <citation type="submission" date="2014-09" db="EMBL/GenBank/DDBJ databases">
        <title>Genome sequence of the luminous mushroom Mycena chlorophos for searching fungal bioluminescence genes.</title>
        <authorList>
            <person name="Tanaka Y."/>
            <person name="Kasuga D."/>
            <person name="Oba Y."/>
            <person name="Hase S."/>
            <person name="Sato K."/>
            <person name="Oba Y."/>
            <person name="Sakakibara Y."/>
        </authorList>
    </citation>
    <scope>NUCLEOTIDE SEQUENCE</scope>
</reference>
<evidence type="ECO:0008006" key="6">
    <source>
        <dbReference type="Google" id="ProtNLM"/>
    </source>
</evidence>
<feature type="signal peptide" evidence="3">
    <location>
        <begin position="1"/>
        <end position="16"/>
    </location>
</feature>
<keyword evidence="2" id="KW-0472">Membrane</keyword>
<feature type="compositionally biased region" description="Low complexity" evidence="1">
    <location>
        <begin position="87"/>
        <end position="103"/>
    </location>
</feature>
<proteinExistence type="predicted"/>
<evidence type="ECO:0000256" key="3">
    <source>
        <dbReference type="SAM" id="SignalP"/>
    </source>
</evidence>
<organism evidence="4 5">
    <name type="scientific">Mycena chlorophos</name>
    <name type="common">Agaric fungus</name>
    <name type="synonym">Agaricus chlorophos</name>
    <dbReference type="NCBI Taxonomy" id="658473"/>
    <lineage>
        <taxon>Eukaryota</taxon>
        <taxon>Fungi</taxon>
        <taxon>Dikarya</taxon>
        <taxon>Basidiomycota</taxon>
        <taxon>Agaricomycotina</taxon>
        <taxon>Agaricomycetes</taxon>
        <taxon>Agaricomycetidae</taxon>
        <taxon>Agaricales</taxon>
        <taxon>Marasmiineae</taxon>
        <taxon>Mycenaceae</taxon>
        <taxon>Mycena</taxon>
    </lineage>
</organism>
<feature type="region of interest" description="Disordered" evidence="1">
    <location>
        <begin position="183"/>
        <end position="214"/>
    </location>
</feature>
<keyword evidence="3" id="KW-0732">Signal</keyword>
<feature type="transmembrane region" description="Helical" evidence="2">
    <location>
        <begin position="125"/>
        <end position="148"/>
    </location>
</feature>
<dbReference type="Proteomes" id="UP000815677">
    <property type="component" value="Unassembled WGS sequence"/>
</dbReference>
<evidence type="ECO:0000313" key="4">
    <source>
        <dbReference type="EMBL" id="GAT57869.1"/>
    </source>
</evidence>
<protein>
    <recommendedName>
        <fullName evidence="6">Mid2 domain-containing protein</fullName>
    </recommendedName>
</protein>
<feature type="compositionally biased region" description="Basic and acidic residues" evidence="1">
    <location>
        <begin position="190"/>
        <end position="214"/>
    </location>
</feature>
<evidence type="ECO:0000313" key="5">
    <source>
        <dbReference type="Proteomes" id="UP000815677"/>
    </source>
</evidence>
<gene>
    <name evidence="4" type="ORF">MCHLO_14363</name>
</gene>
<name>A0ABQ0M3I1_MYCCL</name>
<dbReference type="EMBL" id="DF849506">
    <property type="protein sequence ID" value="GAT57869.1"/>
    <property type="molecule type" value="Genomic_DNA"/>
</dbReference>
<keyword evidence="2" id="KW-1133">Transmembrane helix</keyword>
<keyword evidence="5" id="KW-1185">Reference proteome</keyword>
<evidence type="ECO:0000256" key="1">
    <source>
        <dbReference type="SAM" id="MobiDB-lite"/>
    </source>
</evidence>
<evidence type="ECO:0000256" key="2">
    <source>
        <dbReference type="SAM" id="Phobius"/>
    </source>
</evidence>
<feature type="region of interest" description="Disordered" evidence="1">
    <location>
        <begin position="82"/>
        <end position="106"/>
    </location>
</feature>
<accession>A0ABQ0M3I1</accession>
<sequence>MLWTLVISSLLATSFAAPSDPRSSSSGVAICLLTDIEGSLLDSSNVTSNGQVACAWQIACDCLYDSPSGALASGSGSCPKSITPGHGSSSSSSSSSSSGSSSSAKLNQDFEDTAAPHDDRLSPAVIAGLVINGVFVLGLLALVAVCIFKRPRIKPRSTTATGMKVLYTSVDNHNGHETFVPLTHGTTEGRYYDPHEDNKDGSRPVDGNSRFEDD</sequence>
<feature type="chain" id="PRO_5045275540" description="Mid2 domain-containing protein" evidence="3">
    <location>
        <begin position="17"/>
        <end position="214"/>
    </location>
</feature>
<keyword evidence="2" id="KW-0812">Transmembrane</keyword>